<dbReference type="OrthoDB" id="2283785at2759"/>
<feature type="region of interest" description="Disordered" evidence="1">
    <location>
        <begin position="412"/>
        <end position="452"/>
    </location>
</feature>
<dbReference type="AlphaFoldDB" id="A0A1L7XXG0"/>
<evidence type="ECO:0000256" key="1">
    <source>
        <dbReference type="SAM" id="MobiDB-lite"/>
    </source>
</evidence>
<protein>
    <recommendedName>
        <fullName evidence="4">Arrestin-like N-terminal domain-containing protein</fullName>
    </recommendedName>
</protein>
<accession>A0A1L7XXG0</accession>
<name>A0A1L7XXG0_9HELO</name>
<organism evidence="2 3">
    <name type="scientific">Phialocephala subalpina</name>
    <dbReference type="NCBI Taxonomy" id="576137"/>
    <lineage>
        <taxon>Eukaryota</taxon>
        <taxon>Fungi</taxon>
        <taxon>Dikarya</taxon>
        <taxon>Ascomycota</taxon>
        <taxon>Pezizomycotina</taxon>
        <taxon>Leotiomycetes</taxon>
        <taxon>Helotiales</taxon>
        <taxon>Mollisiaceae</taxon>
        <taxon>Phialocephala</taxon>
        <taxon>Phialocephala fortinii species complex</taxon>
    </lineage>
</organism>
<evidence type="ECO:0008006" key="4">
    <source>
        <dbReference type="Google" id="ProtNLM"/>
    </source>
</evidence>
<dbReference type="EMBL" id="FJOG01000077">
    <property type="protein sequence ID" value="CZR69697.1"/>
    <property type="molecule type" value="Genomic_DNA"/>
</dbReference>
<gene>
    <name evidence="2" type="ORF">PAC_19597</name>
</gene>
<evidence type="ECO:0000313" key="3">
    <source>
        <dbReference type="Proteomes" id="UP000184330"/>
    </source>
</evidence>
<evidence type="ECO:0000313" key="2">
    <source>
        <dbReference type="EMBL" id="CZR69697.1"/>
    </source>
</evidence>
<reference evidence="2 3" key="1">
    <citation type="submission" date="2016-03" db="EMBL/GenBank/DDBJ databases">
        <authorList>
            <person name="Ploux O."/>
        </authorList>
    </citation>
    <scope>NUCLEOTIDE SEQUENCE [LARGE SCALE GENOMIC DNA]</scope>
    <source>
        <strain evidence="2 3">UAMH 11012</strain>
    </source>
</reference>
<dbReference type="Proteomes" id="UP000184330">
    <property type="component" value="Unassembled WGS sequence"/>
</dbReference>
<sequence length="452" mass="51160">MSLKFHPSMTIRIILPEDATPARSEKQILVRHSGETIHGHLEIVTRGDFSFKICLAFEGVVRTWMGSGMDNDPCKLPSTGEYQLLKEVQHILSDPYMRCRSEPLYMYRLPFSFTIPRELISARSDVGPEFLHLCPSANLGLPFKHPLASQLYNQPSIRYLIRVKEVRTEMPAASPPKCDREREIHIMPNTPPPPPVVLEHFPKDYRTYTSSPIRTRHWRQPFGVLELSTTEPSPLNICTTTPRASTLTSLNIVFRPRVNAGPGVCPCNWKFTIRSYVRIRTFCSTQKFKKSPTASSAKVNRFLTMSDSRAFVETRQYCVSCWKRDPQLIKPSLEAWLEVGGVVDERLCPWSRSLVVPMSASKALLPTFLNPLSARQYALVLKVSVEGFSHRGLELVLPLQVIYWPDGMQDMAQEESDEPPPFGLADLPESSENGNSMLMLGSQGRSPPPYET</sequence>
<proteinExistence type="predicted"/>
<keyword evidence="3" id="KW-1185">Reference proteome</keyword>